<dbReference type="SUPFAM" id="SSF109854">
    <property type="entry name" value="DinB/YfiT-like putative metalloenzymes"/>
    <property type="match status" value="1"/>
</dbReference>
<gene>
    <name evidence="1" type="ORF">AERYTH_05670</name>
</gene>
<dbReference type="Gene3D" id="1.20.120.450">
    <property type="entry name" value="dinb family like domain"/>
    <property type="match status" value="1"/>
</dbReference>
<dbReference type="InterPro" id="IPR034660">
    <property type="entry name" value="DinB/YfiT-like"/>
</dbReference>
<sequence>MSEDLTTSDVLRDAFGRVRELVEQQCADLDERTATYRVDPDANTPIWLLWHLARVQDDHVAGLAGTAQAWDRWRDDFDLPFEPGDIGYGHDSDQVAAVRSDPALVARYHADVHTLTLAYLDRVDGAELARVVDEDWDPPVTAGVRLVSVVGDTLQHLGQAAFVAGVAERQAAD</sequence>
<protein>
    <submittedName>
        <fullName evidence="1">Chorismate synthase</fullName>
    </submittedName>
</protein>
<dbReference type="AlphaFoldDB" id="A0A0U4AV17"/>
<accession>A0A0U4AV17</accession>
<dbReference type="KEGG" id="aer:AERYTH_05670"/>
<name>A0A0U4AV17_9ACTN</name>
<evidence type="ECO:0000313" key="2">
    <source>
        <dbReference type="Proteomes" id="UP000067689"/>
    </source>
</evidence>
<reference evidence="1 2" key="1">
    <citation type="journal article" date="1991" name="Int. J. Syst. Bacteriol.">
        <title>Description of the erythromycin-producing bacterium Arthrobacter sp. strain NRRL B-3381 as Aeromicrobium erythreum gen. nov., sp. nov.</title>
        <authorList>
            <person name="Miller E.S."/>
            <person name="Woese C.R."/>
            <person name="Brenner S."/>
        </authorList>
    </citation>
    <scope>NUCLEOTIDE SEQUENCE [LARGE SCALE GENOMIC DNA]</scope>
    <source>
        <strain evidence="1 2">AR18</strain>
    </source>
</reference>
<organism evidence="1 2">
    <name type="scientific">Aeromicrobium erythreum</name>
    <dbReference type="NCBI Taxonomy" id="2041"/>
    <lineage>
        <taxon>Bacteria</taxon>
        <taxon>Bacillati</taxon>
        <taxon>Actinomycetota</taxon>
        <taxon>Actinomycetes</taxon>
        <taxon>Propionibacteriales</taxon>
        <taxon>Nocardioidaceae</taxon>
        <taxon>Aeromicrobium</taxon>
    </lineage>
</organism>
<proteinExistence type="predicted"/>
<dbReference type="STRING" id="2041.AERYTH_05670"/>
<dbReference type="PATRIC" id="fig|2041.4.peg.1178"/>
<dbReference type="OrthoDB" id="2363925at2"/>
<dbReference type="Proteomes" id="UP000067689">
    <property type="component" value="Chromosome"/>
</dbReference>
<keyword evidence="2" id="KW-1185">Reference proteome</keyword>
<dbReference type="InterPro" id="IPR007061">
    <property type="entry name" value="MST-like"/>
</dbReference>
<dbReference type="NCBIfam" id="NF047843">
    <property type="entry name" value="MST_Rv0443"/>
    <property type="match status" value="1"/>
</dbReference>
<dbReference type="Pfam" id="PF04978">
    <property type="entry name" value="MST"/>
    <property type="match status" value="1"/>
</dbReference>
<dbReference type="EMBL" id="CP011502">
    <property type="protein sequence ID" value="ALX04224.1"/>
    <property type="molecule type" value="Genomic_DNA"/>
</dbReference>
<evidence type="ECO:0000313" key="1">
    <source>
        <dbReference type="EMBL" id="ALX04224.1"/>
    </source>
</evidence>
<dbReference type="RefSeq" id="WP_067855767.1">
    <property type="nucleotide sequence ID" value="NZ_CP011502.1"/>
</dbReference>